<dbReference type="AlphaFoldDB" id="A0A543KQ80"/>
<keyword evidence="4" id="KW-1185">Reference proteome</keyword>
<dbReference type="PANTHER" id="PTHR21666">
    <property type="entry name" value="PEPTIDASE-RELATED"/>
    <property type="match status" value="1"/>
</dbReference>
<dbReference type="InterPro" id="IPR050570">
    <property type="entry name" value="Cell_wall_metabolism_enzyme"/>
</dbReference>
<dbReference type="PANTHER" id="PTHR21666:SF289">
    <property type="entry name" value="L-ALA--D-GLU ENDOPEPTIDASE"/>
    <property type="match status" value="1"/>
</dbReference>
<dbReference type="CDD" id="cd12797">
    <property type="entry name" value="M23_peptidase"/>
    <property type="match status" value="1"/>
</dbReference>
<feature type="domain" description="M23ase beta-sheet core" evidence="2">
    <location>
        <begin position="57"/>
        <end position="151"/>
    </location>
</feature>
<dbReference type="RefSeq" id="WP_170233598.1">
    <property type="nucleotide sequence ID" value="NZ_BAAAIL010000002.1"/>
</dbReference>
<proteinExistence type="predicted"/>
<dbReference type="EMBL" id="VFPU01000001">
    <property type="protein sequence ID" value="TQM97239.1"/>
    <property type="molecule type" value="Genomic_DNA"/>
</dbReference>
<comment type="caution">
    <text evidence="3">The sequence shown here is derived from an EMBL/GenBank/DDBJ whole genome shotgun (WGS) entry which is preliminary data.</text>
</comment>
<dbReference type="Gene3D" id="2.70.70.10">
    <property type="entry name" value="Glucose Permease (Domain IIA)"/>
    <property type="match status" value="1"/>
</dbReference>
<evidence type="ECO:0000313" key="3">
    <source>
        <dbReference type="EMBL" id="TQM97239.1"/>
    </source>
</evidence>
<reference evidence="3 4" key="1">
    <citation type="submission" date="2019-06" db="EMBL/GenBank/DDBJ databases">
        <title>Sequencing the genomes of 1000 actinobacteria strains.</title>
        <authorList>
            <person name="Klenk H.-P."/>
        </authorList>
    </citation>
    <scope>NUCLEOTIDE SEQUENCE [LARGE SCALE GENOMIC DNA]</scope>
    <source>
        <strain evidence="3 4">DSM 12362</strain>
    </source>
</reference>
<accession>A0A543KQ80</accession>
<organism evidence="3 4">
    <name type="scientific">Ornithinimicrobium humiphilum</name>
    <dbReference type="NCBI Taxonomy" id="125288"/>
    <lineage>
        <taxon>Bacteria</taxon>
        <taxon>Bacillati</taxon>
        <taxon>Actinomycetota</taxon>
        <taxon>Actinomycetes</taxon>
        <taxon>Micrococcales</taxon>
        <taxon>Ornithinimicrobiaceae</taxon>
        <taxon>Ornithinimicrobium</taxon>
    </lineage>
</organism>
<dbReference type="Pfam" id="PF01551">
    <property type="entry name" value="Peptidase_M23"/>
    <property type="match status" value="1"/>
</dbReference>
<keyword evidence="1" id="KW-0732">Signal</keyword>
<gene>
    <name evidence="3" type="ORF">FB476_2143</name>
</gene>
<evidence type="ECO:0000259" key="2">
    <source>
        <dbReference type="Pfam" id="PF01551"/>
    </source>
</evidence>
<dbReference type="GO" id="GO:0004222">
    <property type="term" value="F:metalloendopeptidase activity"/>
    <property type="evidence" value="ECO:0007669"/>
    <property type="project" value="TreeGrafter"/>
</dbReference>
<dbReference type="InterPro" id="IPR016047">
    <property type="entry name" value="M23ase_b-sheet_dom"/>
</dbReference>
<evidence type="ECO:0000313" key="4">
    <source>
        <dbReference type="Proteomes" id="UP000315133"/>
    </source>
</evidence>
<name>A0A543KQ80_9MICO</name>
<dbReference type="InterPro" id="IPR011055">
    <property type="entry name" value="Dup_hybrid_motif"/>
</dbReference>
<protein>
    <submittedName>
        <fullName evidence="3">Peptidase M23-like protein</fullName>
    </submittedName>
</protein>
<evidence type="ECO:0000256" key="1">
    <source>
        <dbReference type="ARBA" id="ARBA00022729"/>
    </source>
</evidence>
<sequence>MARQAGATSAVLGLRVESPRHAFSSDSRRTTVWDWPLFGRPPVARTFDPPEHRWGAGHRGIDLAGVAGEPVRAVDAGVVAFSGTVAGVGVVSVDHASGLRSTYQPVTDGAPAGSRVGRGERLGHLGTGGHCLLADCLHLGARTGRDSYVDPLLLLEPVELSLLPIAGQGGG</sequence>
<dbReference type="Proteomes" id="UP000315133">
    <property type="component" value="Unassembled WGS sequence"/>
</dbReference>
<dbReference type="SUPFAM" id="SSF51261">
    <property type="entry name" value="Duplicated hybrid motif"/>
    <property type="match status" value="1"/>
</dbReference>